<keyword evidence="1" id="KW-0805">Transcription regulation</keyword>
<dbReference type="SUPFAM" id="SSF46785">
    <property type="entry name" value="Winged helix' DNA-binding domain"/>
    <property type="match status" value="1"/>
</dbReference>
<dbReference type="STRING" id="1859473.BG261_03255"/>
<name>A0A1E8GPT0_9LACT</name>
<dbReference type="InterPro" id="IPR000524">
    <property type="entry name" value="Tscrpt_reg_HTH_GntR"/>
</dbReference>
<gene>
    <name evidence="5" type="ORF">BG261_03255</name>
</gene>
<dbReference type="Pfam" id="PF00392">
    <property type="entry name" value="GntR"/>
    <property type="match status" value="1"/>
</dbReference>
<protein>
    <submittedName>
        <fullName evidence="5">GntR family transcriptional regulator</fullName>
    </submittedName>
</protein>
<dbReference type="RefSeq" id="WP_070788736.1">
    <property type="nucleotide sequence ID" value="NZ_MKIR01000012.1"/>
</dbReference>
<dbReference type="PANTHER" id="PTHR38445">
    <property type="entry name" value="HTH-TYPE TRANSCRIPTIONAL REPRESSOR YTRA"/>
    <property type="match status" value="1"/>
</dbReference>
<evidence type="ECO:0000259" key="4">
    <source>
        <dbReference type="PROSITE" id="PS50949"/>
    </source>
</evidence>
<dbReference type="OrthoDB" id="9808770at2"/>
<dbReference type="CDD" id="cd07377">
    <property type="entry name" value="WHTH_GntR"/>
    <property type="match status" value="1"/>
</dbReference>
<evidence type="ECO:0000256" key="1">
    <source>
        <dbReference type="ARBA" id="ARBA00023015"/>
    </source>
</evidence>
<keyword evidence="3" id="KW-0804">Transcription</keyword>
<accession>A0A1E8GPT0</accession>
<evidence type="ECO:0000313" key="6">
    <source>
        <dbReference type="Proteomes" id="UP000178622"/>
    </source>
</evidence>
<evidence type="ECO:0000256" key="2">
    <source>
        <dbReference type="ARBA" id="ARBA00023125"/>
    </source>
</evidence>
<dbReference type="Proteomes" id="UP000178622">
    <property type="component" value="Unassembled WGS sequence"/>
</dbReference>
<organism evidence="5 6">
    <name type="scientific">Floricoccus tropicus</name>
    <dbReference type="NCBI Taxonomy" id="1859473"/>
    <lineage>
        <taxon>Bacteria</taxon>
        <taxon>Bacillati</taxon>
        <taxon>Bacillota</taxon>
        <taxon>Bacilli</taxon>
        <taxon>Lactobacillales</taxon>
        <taxon>Streptococcaceae</taxon>
        <taxon>Floricoccus</taxon>
    </lineage>
</organism>
<dbReference type="GO" id="GO:0003677">
    <property type="term" value="F:DNA binding"/>
    <property type="evidence" value="ECO:0007669"/>
    <property type="project" value="UniProtKB-KW"/>
</dbReference>
<dbReference type="AlphaFoldDB" id="A0A1E8GPT0"/>
<dbReference type="SMART" id="SM00345">
    <property type="entry name" value="HTH_GNTR"/>
    <property type="match status" value="1"/>
</dbReference>
<dbReference type="PANTHER" id="PTHR38445:SF7">
    <property type="entry name" value="GNTR-FAMILY TRANSCRIPTIONAL REGULATOR"/>
    <property type="match status" value="1"/>
</dbReference>
<comment type="caution">
    <text evidence="5">The sequence shown here is derived from an EMBL/GenBank/DDBJ whole genome shotgun (WGS) entry which is preliminary data.</text>
</comment>
<dbReference type="InterPro" id="IPR036390">
    <property type="entry name" value="WH_DNA-bd_sf"/>
</dbReference>
<evidence type="ECO:0000256" key="3">
    <source>
        <dbReference type="ARBA" id="ARBA00023163"/>
    </source>
</evidence>
<sequence length="125" mass="13977">MEIIISSSVDKPIYEQIVSQIKELIMKGELKSGEALPSMRKLAKSLHVSVITTQKAYEVLLADGFIETIPAKGTFVSNSNKDFIAEENRRRIEDMMGDLVVLAKENGISLAELLKTMELLYSEED</sequence>
<keyword evidence="2" id="KW-0238">DNA-binding</keyword>
<evidence type="ECO:0000313" key="5">
    <source>
        <dbReference type="EMBL" id="OFI49613.1"/>
    </source>
</evidence>
<keyword evidence="6" id="KW-1185">Reference proteome</keyword>
<dbReference type="InterPro" id="IPR036388">
    <property type="entry name" value="WH-like_DNA-bd_sf"/>
</dbReference>
<proteinExistence type="predicted"/>
<dbReference type="Gene3D" id="1.10.10.10">
    <property type="entry name" value="Winged helix-like DNA-binding domain superfamily/Winged helix DNA-binding domain"/>
    <property type="match status" value="1"/>
</dbReference>
<dbReference type="EMBL" id="MKIR01000012">
    <property type="protein sequence ID" value="OFI49613.1"/>
    <property type="molecule type" value="Genomic_DNA"/>
</dbReference>
<dbReference type="PROSITE" id="PS50949">
    <property type="entry name" value="HTH_GNTR"/>
    <property type="match status" value="1"/>
</dbReference>
<feature type="domain" description="HTH gntR-type" evidence="4">
    <location>
        <begin position="11"/>
        <end position="79"/>
    </location>
</feature>
<reference evidence="6" key="1">
    <citation type="submission" date="2016-09" db="EMBL/GenBank/DDBJ databases">
        <title>Draft genome sequence of a novel species of the family Streptococcaceae isolated from flowers.</title>
        <authorList>
            <person name="Chuah L.-O."/>
            <person name="Yap K.-P."/>
            <person name="Thong K.L."/>
            <person name="Liong M.T."/>
            <person name="Ahmad R."/>
            <person name="Rusul G."/>
        </authorList>
    </citation>
    <scope>NUCLEOTIDE SEQUENCE [LARGE SCALE GENOMIC DNA]</scope>
    <source>
        <strain evidence="6">DF1</strain>
    </source>
</reference>
<dbReference type="GO" id="GO:0003700">
    <property type="term" value="F:DNA-binding transcription factor activity"/>
    <property type="evidence" value="ECO:0007669"/>
    <property type="project" value="InterPro"/>
</dbReference>